<reference evidence="2" key="1">
    <citation type="submission" date="2018-06" db="EMBL/GenBank/DDBJ databases">
        <authorList>
            <person name="Cea G.-C."/>
            <person name="William W."/>
        </authorList>
    </citation>
    <scope>NUCLEOTIDE SEQUENCE [LARGE SCALE GENOMIC DNA]</scope>
    <source>
        <strain evidence="2">DB21MT-2</strain>
    </source>
</reference>
<sequence>MQRHFVLTTVALLSSFLLPITYKAYAQGQQKIDGLATAAITLKYL</sequence>
<dbReference type="Proteomes" id="UP000250123">
    <property type="component" value="Chromosome SHEWBE"/>
</dbReference>
<dbReference type="EMBL" id="LS483452">
    <property type="protein sequence ID" value="SQH77271.1"/>
    <property type="molecule type" value="Genomic_DNA"/>
</dbReference>
<accession>A0A330M4S0</accession>
<evidence type="ECO:0000313" key="1">
    <source>
        <dbReference type="EMBL" id="SQH77271.1"/>
    </source>
</evidence>
<evidence type="ECO:0000313" key="2">
    <source>
        <dbReference type="Proteomes" id="UP000250123"/>
    </source>
</evidence>
<organism evidence="1 2">
    <name type="scientific">Shewanella benthica</name>
    <dbReference type="NCBI Taxonomy" id="43661"/>
    <lineage>
        <taxon>Bacteria</taxon>
        <taxon>Pseudomonadati</taxon>
        <taxon>Pseudomonadota</taxon>
        <taxon>Gammaproteobacteria</taxon>
        <taxon>Alteromonadales</taxon>
        <taxon>Shewanellaceae</taxon>
        <taxon>Shewanella</taxon>
    </lineage>
</organism>
<proteinExistence type="predicted"/>
<dbReference type="AlphaFoldDB" id="A0A330M4S0"/>
<gene>
    <name evidence="1" type="ORF">SHEWBE_3308</name>
</gene>
<name>A0A330M4S0_9GAMM</name>
<dbReference type="KEGG" id="sbk:SHEWBE_3308"/>
<protein>
    <submittedName>
        <fullName evidence="1">Uncharacterized protein</fullName>
    </submittedName>
</protein>